<sequence>MQLRAQALLLFLGLLKITLAYRVDLLRYSPNIRRSDSLISSREGTDDEGDGGGQDTCRLKCSPERRCCDPDPGAEERRDLIPRTLTEPGNVGNYVIEITKAKKTVQVVNRRNNNRNSAVFKKIEGLQKTLNIGLVGLCGCTALVVCNSKAVYFAHYFENLSFEDEQDQPITFDSVIKDFLHNGHKGDDSLFQHKDVFDNAETMPFIFTPRKKGTRTKPIYDDHITQLELEVEAILPNAQQPTVQTYKPLDCVEDAAKLDAQYNGRALFQYDPDPPLHYRLYLENLDMGIQGGFEDGNRNQPTSSAQPEPSAGPSNQQT</sequence>
<gene>
    <name evidence="3" type="ORF">GP486_001109</name>
</gene>
<keyword evidence="2" id="KW-0732">Signal</keyword>
<protein>
    <submittedName>
        <fullName evidence="3">Uncharacterized protein</fullName>
    </submittedName>
</protein>
<organism evidence="3 4">
    <name type="scientific">Trichoglossum hirsutum</name>
    <dbReference type="NCBI Taxonomy" id="265104"/>
    <lineage>
        <taxon>Eukaryota</taxon>
        <taxon>Fungi</taxon>
        <taxon>Dikarya</taxon>
        <taxon>Ascomycota</taxon>
        <taxon>Pezizomycotina</taxon>
        <taxon>Geoglossomycetes</taxon>
        <taxon>Geoglossales</taxon>
        <taxon>Geoglossaceae</taxon>
        <taxon>Trichoglossum</taxon>
    </lineage>
</organism>
<comment type="caution">
    <text evidence="3">The sequence shown here is derived from an EMBL/GenBank/DDBJ whole genome shotgun (WGS) entry which is preliminary data.</text>
</comment>
<evidence type="ECO:0000313" key="3">
    <source>
        <dbReference type="EMBL" id="KAH0565500.1"/>
    </source>
</evidence>
<dbReference type="AlphaFoldDB" id="A0A9P8RSX9"/>
<feature type="compositionally biased region" description="Polar residues" evidence="1">
    <location>
        <begin position="298"/>
        <end position="318"/>
    </location>
</feature>
<evidence type="ECO:0000256" key="2">
    <source>
        <dbReference type="SAM" id="SignalP"/>
    </source>
</evidence>
<name>A0A9P8RSX9_9PEZI</name>
<reference evidence="3" key="1">
    <citation type="submission" date="2021-03" db="EMBL/GenBank/DDBJ databases">
        <title>Comparative genomics and phylogenomic investigation of the class Geoglossomycetes provide insights into ecological specialization and systematics.</title>
        <authorList>
            <person name="Melie T."/>
            <person name="Pirro S."/>
            <person name="Miller A.N."/>
            <person name="Quandt A."/>
        </authorList>
    </citation>
    <scope>NUCLEOTIDE SEQUENCE</scope>
    <source>
        <strain evidence="3">CAQ_001_2017</strain>
    </source>
</reference>
<feature type="region of interest" description="Disordered" evidence="1">
    <location>
        <begin position="291"/>
        <end position="318"/>
    </location>
</feature>
<dbReference type="Proteomes" id="UP000750711">
    <property type="component" value="Unassembled WGS sequence"/>
</dbReference>
<feature type="signal peptide" evidence="2">
    <location>
        <begin position="1"/>
        <end position="20"/>
    </location>
</feature>
<evidence type="ECO:0000313" key="4">
    <source>
        <dbReference type="Proteomes" id="UP000750711"/>
    </source>
</evidence>
<keyword evidence="4" id="KW-1185">Reference proteome</keyword>
<proteinExistence type="predicted"/>
<evidence type="ECO:0000256" key="1">
    <source>
        <dbReference type="SAM" id="MobiDB-lite"/>
    </source>
</evidence>
<feature type="chain" id="PRO_5040351070" evidence="2">
    <location>
        <begin position="21"/>
        <end position="318"/>
    </location>
</feature>
<dbReference type="EMBL" id="JAGHQM010000088">
    <property type="protein sequence ID" value="KAH0565500.1"/>
    <property type="molecule type" value="Genomic_DNA"/>
</dbReference>
<accession>A0A9P8RSX9</accession>